<dbReference type="EMBL" id="BBMZ01000010">
    <property type="protein sequence ID" value="GAL58330.1"/>
    <property type="molecule type" value="Genomic_DNA"/>
</dbReference>
<protein>
    <submittedName>
        <fullName evidence="2">Uncharacterized protein</fullName>
    </submittedName>
</protein>
<dbReference type="Proteomes" id="UP000029462">
    <property type="component" value="Unassembled WGS sequence"/>
</dbReference>
<proteinExistence type="predicted"/>
<gene>
    <name evidence="2" type="ORF">EV102420_10_01120</name>
</gene>
<evidence type="ECO:0000313" key="3">
    <source>
        <dbReference type="Proteomes" id="UP000029462"/>
    </source>
</evidence>
<feature type="region of interest" description="Disordered" evidence="1">
    <location>
        <begin position="1"/>
        <end position="26"/>
    </location>
</feature>
<dbReference type="AlphaFoldDB" id="A0A090V0C6"/>
<accession>A0A090V0C6</accession>
<dbReference type="STRING" id="1115515.EV102420_10_01120"/>
<name>A0A090V0C6_PSEVU</name>
<evidence type="ECO:0000313" key="2">
    <source>
        <dbReference type="EMBL" id="GAL58330.1"/>
    </source>
</evidence>
<comment type="caution">
    <text evidence="2">The sequence shown here is derived from an EMBL/GenBank/DDBJ whole genome shotgun (WGS) entry which is preliminary data.</text>
</comment>
<reference evidence="2 3" key="1">
    <citation type="submission" date="2014-09" db="EMBL/GenBank/DDBJ databases">
        <title>Whole genome shotgun sequence of Escherichia vulneris NBRC 102420.</title>
        <authorList>
            <person name="Yoshida Y."/>
            <person name="Hosoyama A."/>
            <person name="Tsuchikane K."/>
            <person name="Ohji S."/>
            <person name="Ichikawa N."/>
            <person name="Kimura A."/>
            <person name="Yamazoe A."/>
            <person name="Ezaki T."/>
            <person name="Fujita N."/>
        </authorList>
    </citation>
    <scope>NUCLEOTIDE SEQUENCE [LARGE SCALE GENOMIC DNA]</scope>
    <source>
        <strain evidence="2 3">NBRC 102420</strain>
    </source>
</reference>
<sequence>MKKGGYYTGYQLDTQSQDEALRRPGGQFLGGLRPTLHSYQQQMYNNKLYY</sequence>
<evidence type="ECO:0000256" key="1">
    <source>
        <dbReference type="SAM" id="MobiDB-lite"/>
    </source>
</evidence>
<organism evidence="2 3">
    <name type="scientific">Pseudescherichia vulneris NBRC 102420</name>
    <dbReference type="NCBI Taxonomy" id="1115515"/>
    <lineage>
        <taxon>Bacteria</taxon>
        <taxon>Pseudomonadati</taxon>
        <taxon>Pseudomonadota</taxon>
        <taxon>Gammaproteobacteria</taxon>
        <taxon>Enterobacterales</taxon>
        <taxon>Enterobacteriaceae</taxon>
        <taxon>Pseudescherichia</taxon>
    </lineage>
</organism>
<keyword evidence="3" id="KW-1185">Reference proteome</keyword>